<proteinExistence type="predicted"/>
<name>A0ACC1DB55_9NEOP</name>
<evidence type="ECO:0000313" key="2">
    <source>
        <dbReference type="Proteomes" id="UP000824533"/>
    </source>
</evidence>
<dbReference type="Proteomes" id="UP000824533">
    <property type="component" value="Linkage Group LG06"/>
</dbReference>
<comment type="caution">
    <text evidence="1">The sequence shown here is derived from an EMBL/GenBank/DDBJ whole genome shotgun (WGS) entry which is preliminary data.</text>
</comment>
<keyword evidence="2" id="KW-1185">Reference proteome</keyword>
<protein>
    <submittedName>
        <fullName evidence="1">Uncharacterized protein</fullName>
    </submittedName>
</protein>
<organism evidence="1 2">
    <name type="scientific">Dendrolimus kikuchii</name>
    <dbReference type="NCBI Taxonomy" id="765133"/>
    <lineage>
        <taxon>Eukaryota</taxon>
        <taxon>Metazoa</taxon>
        <taxon>Ecdysozoa</taxon>
        <taxon>Arthropoda</taxon>
        <taxon>Hexapoda</taxon>
        <taxon>Insecta</taxon>
        <taxon>Pterygota</taxon>
        <taxon>Neoptera</taxon>
        <taxon>Endopterygota</taxon>
        <taxon>Lepidoptera</taxon>
        <taxon>Glossata</taxon>
        <taxon>Ditrysia</taxon>
        <taxon>Bombycoidea</taxon>
        <taxon>Lasiocampidae</taxon>
        <taxon>Dendrolimus</taxon>
    </lineage>
</organism>
<accession>A0ACC1DB55</accession>
<sequence>MKYLGLVLDSRWDFSAHFRQLLPRLKGAAGALSRLLPNVGGPNATCRKLFEGIVRSMALYGAPVWSDRLTAKNAALLRQAQRILAVRAIRGYRTVSFEVASLLAGSPPWDLEARVLASLYVWRKEALARGTRPAPREIEACRSELRQVDRINCPLCCWTRWASSSRELLRTASSSTCQVRGRTWPMSNSVSVRGAPR</sequence>
<reference evidence="1 2" key="1">
    <citation type="journal article" date="2021" name="Front. Genet.">
        <title>Chromosome-Level Genome Assembly Reveals Significant Gene Expansion in the Toll and IMD Signaling Pathways of Dendrolimus kikuchii.</title>
        <authorList>
            <person name="Zhou J."/>
            <person name="Wu P."/>
            <person name="Xiong Z."/>
            <person name="Liu N."/>
            <person name="Zhao N."/>
            <person name="Ji M."/>
            <person name="Qiu Y."/>
            <person name="Yang B."/>
        </authorList>
    </citation>
    <scope>NUCLEOTIDE SEQUENCE [LARGE SCALE GENOMIC DNA]</scope>
    <source>
        <strain evidence="1">Ann1</strain>
    </source>
</reference>
<gene>
    <name evidence="1" type="ORF">K1T71_004041</name>
</gene>
<evidence type="ECO:0000313" key="1">
    <source>
        <dbReference type="EMBL" id="KAJ0180637.1"/>
    </source>
</evidence>
<dbReference type="EMBL" id="CM034392">
    <property type="protein sequence ID" value="KAJ0180637.1"/>
    <property type="molecule type" value="Genomic_DNA"/>
</dbReference>